<protein>
    <recommendedName>
        <fullName evidence="4 11">Phosphoribosylaminoimidazole-succinocarboxamide synthase</fullName>
        <ecNumber evidence="3 11">6.3.2.6</ecNumber>
    </recommendedName>
    <alternativeName>
        <fullName evidence="9 11">SAICAR synthetase</fullName>
    </alternativeName>
</protein>
<evidence type="ECO:0000313" key="14">
    <source>
        <dbReference type="EMBL" id="MCS5707580.1"/>
    </source>
</evidence>
<dbReference type="NCBIfam" id="TIGR00081">
    <property type="entry name" value="purC"/>
    <property type="match status" value="1"/>
</dbReference>
<proteinExistence type="inferred from homology"/>
<dbReference type="EMBL" id="LKHV01000002">
    <property type="protein sequence ID" value="KRG19583.1"/>
    <property type="molecule type" value="Genomic_DNA"/>
</dbReference>
<reference evidence="14" key="2">
    <citation type="journal article" date="2016" name="Genome Announc.">
        <title>Draft Genome Sequences of Two Novel Amoeba-Resistant Intranuclear Bacteria, 'Candidatus Berkiella cookevillensis' and 'Candidatus Berkiella aquae'.</title>
        <authorList>
            <person name="Mehari Y.T."/>
            <person name="Arivett B.A."/>
            <person name="Farone A.L."/>
            <person name="Gunderson J.H."/>
            <person name="Farone M.B."/>
        </authorList>
    </citation>
    <scope>NUCLEOTIDE SEQUENCE</scope>
    <source>
        <strain evidence="14">CC99</strain>
    </source>
</reference>
<name>A0A0Q9YGA5_9GAMM</name>
<evidence type="ECO:0000256" key="2">
    <source>
        <dbReference type="ARBA" id="ARBA00010190"/>
    </source>
</evidence>
<dbReference type="CDD" id="cd01415">
    <property type="entry name" value="SAICAR_synt_PurC"/>
    <property type="match status" value="1"/>
</dbReference>
<dbReference type="Proteomes" id="UP000051494">
    <property type="component" value="Unassembled WGS sequence"/>
</dbReference>
<comment type="pathway">
    <text evidence="1 11">Purine metabolism; IMP biosynthesis via de novo pathway; 5-amino-1-(5-phospho-D-ribosyl)imidazole-4-carboxamide from 5-amino-1-(5-phospho-D-ribosyl)imidazole-4-carboxylate: step 1/2.</text>
</comment>
<evidence type="ECO:0000256" key="5">
    <source>
        <dbReference type="ARBA" id="ARBA00022598"/>
    </source>
</evidence>
<dbReference type="EC" id="6.3.2.6" evidence="3 11"/>
<evidence type="ECO:0000259" key="12">
    <source>
        <dbReference type="Pfam" id="PF01259"/>
    </source>
</evidence>
<evidence type="ECO:0000256" key="8">
    <source>
        <dbReference type="ARBA" id="ARBA00022840"/>
    </source>
</evidence>
<dbReference type="GO" id="GO:0005524">
    <property type="term" value="F:ATP binding"/>
    <property type="evidence" value="ECO:0007669"/>
    <property type="project" value="UniProtKB-KW"/>
</dbReference>
<feature type="domain" description="SAICAR synthetase/ADE2 N-terminal" evidence="12">
    <location>
        <begin position="8"/>
        <end position="232"/>
    </location>
</feature>
<dbReference type="GO" id="GO:0005829">
    <property type="term" value="C:cytosol"/>
    <property type="evidence" value="ECO:0007669"/>
    <property type="project" value="TreeGrafter"/>
</dbReference>
<dbReference type="InterPro" id="IPR050089">
    <property type="entry name" value="SAICAR_synthetase"/>
</dbReference>
<accession>A0A0Q9YGA5</accession>
<dbReference type="GO" id="GO:0006189">
    <property type="term" value="P:'de novo' IMP biosynthetic process"/>
    <property type="evidence" value="ECO:0007669"/>
    <property type="project" value="UniProtKB-UniRule"/>
</dbReference>
<dbReference type="PANTHER" id="PTHR43599">
    <property type="entry name" value="MULTIFUNCTIONAL PROTEIN ADE2"/>
    <property type="match status" value="1"/>
</dbReference>
<organism evidence="13">
    <name type="scientific">Candidatus Berkiella cookevillensis</name>
    <dbReference type="NCBI Taxonomy" id="437022"/>
    <lineage>
        <taxon>Bacteria</taxon>
        <taxon>Pseudomonadati</taxon>
        <taxon>Pseudomonadota</taxon>
        <taxon>Gammaproteobacteria</taxon>
        <taxon>Candidatus Berkiellales</taxon>
        <taxon>Candidatus Berkiellaceae</taxon>
        <taxon>Candidatus Berkiella</taxon>
    </lineage>
</organism>
<dbReference type="FunFam" id="3.30.200.20:FF:000086">
    <property type="entry name" value="Phosphoribosylaminoimidazole-succinocarboxamide synthase"/>
    <property type="match status" value="1"/>
</dbReference>
<evidence type="ECO:0000256" key="1">
    <source>
        <dbReference type="ARBA" id="ARBA00004672"/>
    </source>
</evidence>
<keyword evidence="5 11" id="KW-0436">Ligase</keyword>
<evidence type="ECO:0000256" key="9">
    <source>
        <dbReference type="ARBA" id="ARBA00030409"/>
    </source>
</evidence>
<evidence type="ECO:0000256" key="7">
    <source>
        <dbReference type="ARBA" id="ARBA00022755"/>
    </source>
</evidence>
<keyword evidence="8 11" id="KW-0067">ATP-binding</keyword>
<dbReference type="InterPro" id="IPR001636">
    <property type="entry name" value="SAICAR_synth"/>
</dbReference>
<dbReference type="OrthoDB" id="9801549at2"/>
<dbReference type="HAMAP" id="MF_00137">
    <property type="entry name" value="SAICAR_synth"/>
    <property type="match status" value="1"/>
</dbReference>
<evidence type="ECO:0000256" key="6">
    <source>
        <dbReference type="ARBA" id="ARBA00022741"/>
    </source>
</evidence>
<dbReference type="RefSeq" id="WP_057623500.1">
    <property type="nucleotide sequence ID" value="NZ_LKHV02000001.1"/>
</dbReference>
<reference evidence="14" key="3">
    <citation type="submission" date="2021-06" db="EMBL/GenBank/DDBJ databases">
        <title>Genomic Description and Analysis of Intracellular Bacteria, Candidatus Berkiella cookevillensis and Candidatus Berkiella aquae.</title>
        <authorList>
            <person name="Kidane D.T."/>
            <person name="Mehari Y.T."/>
            <person name="Rice F.C."/>
            <person name="Arivett B.A."/>
            <person name="Farone A.L."/>
            <person name="Berk S.G."/>
            <person name="Farone M.B."/>
        </authorList>
    </citation>
    <scope>NUCLEOTIDE SEQUENCE</scope>
    <source>
        <strain evidence="14">CC99</strain>
    </source>
</reference>
<dbReference type="Pfam" id="PF01259">
    <property type="entry name" value="SAICAR_synt"/>
    <property type="match status" value="1"/>
</dbReference>
<gene>
    <name evidence="11 13" type="primary">purC</name>
    <name evidence="14" type="ORF">CC99x_001540</name>
    <name evidence="13" type="ORF">CC99x_00596</name>
</gene>
<evidence type="ECO:0000256" key="10">
    <source>
        <dbReference type="ARBA" id="ARBA00048475"/>
    </source>
</evidence>
<reference evidence="13" key="1">
    <citation type="submission" date="2015-09" db="EMBL/GenBank/DDBJ databases">
        <title>Draft Genome Sequences of Two Novel Amoeba-resistant Intranuclear Bacteria, Candidatus Berkiella cookevillensis and Candidatus Berkiella aquae.</title>
        <authorList>
            <person name="Mehari Y.T."/>
            <person name="Arivett B.A."/>
            <person name="Farone A.L."/>
            <person name="Gunderson J.H."/>
            <person name="Farone M.B."/>
        </authorList>
    </citation>
    <scope>NUCLEOTIDE SEQUENCE [LARGE SCALE GENOMIC DNA]</scope>
    <source>
        <strain evidence="13">CC99</strain>
    </source>
</reference>
<sequence length="238" mass="27528">MVAKLKEIYRGKAKTMYETDNPKALYCEFRNDISAFNAEKLANLDRKGLINNHFNAFIMQHLENEGVETHFIEKVGETASLVKKLKMFPLECVVRNLSAGSLCKRLGIEKNQPLNPPVFEFFYKNDKLGDPLINESHIITFKWATAEEIAQMKALTFRVNEILSKLFKVNDLLLADYKLEFGLFEGRIILADEFTPDGCRIWDAKTLEIFDKDRFRQDLGNVVESYELVARRLQIPLK</sequence>
<comment type="similarity">
    <text evidence="2 11">Belongs to the SAICAR synthetase family.</text>
</comment>
<dbReference type="PATRIC" id="fig|1590042.3.peg.613"/>
<dbReference type="PROSITE" id="PS01057">
    <property type="entry name" value="SAICAR_SYNTHETASE_1"/>
    <property type="match status" value="1"/>
</dbReference>
<dbReference type="EMBL" id="LKHV02000001">
    <property type="protein sequence ID" value="MCS5707580.1"/>
    <property type="molecule type" value="Genomic_DNA"/>
</dbReference>
<dbReference type="GO" id="GO:0004639">
    <property type="term" value="F:phosphoribosylaminoimidazolesuccinocarboxamide synthase activity"/>
    <property type="evidence" value="ECO:0007669"/>
    <property type="project" value="UniProtKB-UniRule"/>
</dbReference>
<dbReference type="GO" id="GO:0009236">
    <property type="term" value="P:cobalamin biosynthetic process"/>
    <property type="evidence" value="ECO:0007669"/>
    <property type="project" value="InterPro"/>
</dbReference>
<dbReference type="STRING" id="437022.CC99x_00596"/>
<keyword evidence="7 11" id="KW-0658">Purine biosynthesis</keyword>
<dbReference type="FunFam" id="3.30.470.20:FF:000006">
    <property type="entry name" value="Phosphoribosylaminoimidazole-succinocarboxamide synthase"/>
    <property type="match status" value="1"/>
</dbReference>
<dbReference type="InterPro" id="IPR028923">
    <property type="entry name" value="SAICAR_synt/ADE2_N"/>
</dbReference>
<dbReference type="PROSITE" id="PS01058">
    <property type="entry name" value="SAICAR_SYNTHETASE_2"/>
    <property type="match status" value="1"/>
</dbReference>
<comment type="catalytic activity">
    <reaction evidence="10 11">
        <text>5-amino-1-(5-phospho-D-ribosyl)imidazole-4-carboxylate + L-aspartate + ATP = (2S)-2-[5-amino-1-(5-phospho-beta-D-ribosyl)imidazole-4-carboxamido]succinate + ADP + phosphate + 2 H(+)</text>
        <dbReference type="Rhea" id="RHEA:22628"/>
        <dbReference type="ChEBI" id="CHEBI:15378"/>
        <dbReference type="ChEBI" id="CHEBI:29991"/>
        <dbReference type="ChEBI" id="CHEBI:30616"/>
        <dbReference type="ChEBI" id="CHEBI:43474"/>
        <dbReference type="ChEBI" id="CHEBI:58443"/>
        <dbReference type="ChEBI" id="CHEBI:77657"/>
        <dbReference type="ChEBI" id="CHEBI:456216"/>
        <dbReference type="EC" id="6.3.2.6"/>
    </reaction>
</comment>
<dbReference type="UniPathway" id="UPA00074">
    <property type="reaction ID" value="UER00131"/>
</dbReference>
<keyword evidence="6 11" id="KW-0547">Nucleotide-binding</keyword>
<evidence type="ECO:0000313" key="15">
    <source>
        <dbReference type="Proteomes" id="UP000051494"/>
    </source>
</evidence>
<evidence type="ECO:0000256" key="4">
    <source>
        <dbReference type="ARBA" id="ARBA00016460"/>
    </source>
</evidence>
<dbReference type="Gene3D" id="3.30.200.20">
    <property type="entry name" value="Phosphorylase Kinase, domain 1"/>
    <property type="match status" value="1"/>
</dbReference>
<evidence type="ECO:0000313" key="13">
    <source>
        <dbReference type="EMBL" id="KRG19583.1"/>
    </source>
</evidence>
<dbReference type="Gene3D" id="3.30.470.20">
    <property type="entry name" value="ATP-grasp fold, B domain"/>
    <property type="match status" value="1"/>
</dbReference>
<dbReference type="AlphaFoldDB" id="A0A0Q9YGA5"/>
<keyword evidence="15" id="KW-1185">Reference proteome</keyword>
<dbReference type="InterPro" id="IPR033934">
    <property type="entry name" value="SAICAR_synt_PurC"/>
</dbReference>
<dbReference type="SUPFAM" id="SSF56104">
    <property type="entry name" value="SAICAR synthase-like"/>
    <property type="match status" value="1"/>
</dbReference>
<evidence type="ECO:0000256" key="3">
    <source>
        <dbReference type="ARBA" id="ARBA00012217"/>
    </source>
</evidence>
<dbReference type="InterPro" id="IPR018236">
    <property type="entry name" value="SAICAR_synthetase_CS"/>
</dbReference>
<evidence type="ECO:0000256" key="11">
    <source>
        <dbReference type="HAMAP-Rule" id="MF_00137"/>
    </source>
</evidence>
<dbReference type="PANTHER" id="PTHR43599:SF3">
    <property type="entry name" value="SI:DKEY-6E2.2"/>
    <property type="match status" value="1"/>
</dbReference>
<comment type="caution">
    <text evidence="13">The sequence shown here is derived from an EMBL/GenBank/DDBJ whole genome shotgun (WGS) entry which is preliminary data.</text>
</comment>